<dbReference type="Proteomes" id="UP000600026">
    <property type="component" value="Unassembled WGS sequence"/>
</dbReference>
<sequence length="218" mass="24429">MTGTTAAVSRASGLATTGPRVLCVDTAAAAPPGMRRFATMNPFHFDQGWCIPVPGLDAVSHSVESVWQALRIVDGETDLPMLRRPAAKRPAEHLRGNGFDYARSALSHAGTPVDLVTARYSIYLPTYLHLLDRLVPDSVLDEIRTALDTGRDVVFYDWDDNFDIEDPRSSFSHSAILAAWFGGRIEQEFLDRRRGWRPPHPSLTDPLPLDRYHRFHQH</sequence>
<evidence type="ECO:0000313" key="2">
    <source>
        <dbReference type="Proteomes" id="UP000600026"/>
    </source>
</evidence>
<gene>
    <name evidence="1" type="ORF">Sxan_39590</name>
</gene>
<dbReference type="Pfam" id="PF22075">
    <property type="entry name" value="DUF6939"/>
    <property type="match status" value="1"/>
</dbReference>
<dbReference type="GeneID" id="96806534"/>
<comment type="caution">
    <text evidence="1">The sequence shown here is derived from an EMBL/GenBank/DDBJ whole genome shotgun (WGS) entry which is preliminary data.</text>
</comment>
<organism evidence="1 2">
    <name type="scientific">Streptomyces xanthophaeus</name>
    <dbReference type="NCBI Taxonomy" id="67385"/>
    <lineage>
        <taxon>Bacteria</taxon>
        <taxon>Bacillati</taxon>
        <taxon>Actinomycetota</taxon>
        <taxon>Actinomycetes</taxon>
        <taxon>Kitasatosporales</taxon>
        <taxon>Streptomycetaceae</taxon>
        <taxon>Streptomyces</taxon>
    </lineage>
</organism>
<dbReference type="RefSeq" id="WP_031149113.1">
    <property type="nucleotide sequence ID" value="NZ_BNEE01000006.1"/>
</dbReference>
<dbReference type="AlphaFoldDB" id="A0A919GYG3"/>
<dbReference type="InterPro" id="IPR054219">
    <property type="entry name" value="DUF6939"/>
</dbReference>
<protein>
    <submittedName>
        <fullName evidence="1">Uncharacterized protein</fullName>
    </submittedName>
</protein>
<accession>A0A919GYG3</accession>
<evidence type="ECO:0000313" key="1">
    <source>
        <dbReference type="EMBL" id="GHI86595.1"/>
    </source>
</evidence>
<proteinExistence type="predicted"/>
<dbReference type="OrthoDB" id="797104at2"/>
<name>A0A919GYG3_9ACTN</name>
<reference evidence="1" key="1">
    <citation type="submission" date="2020-09" db="EMBL/GenBank/DDBJ databases">
        <title>Whole genome shotgun sequence of Streptomyces xanthophaeus NBRC 12829.</title>
        <authorList>
            <person name="Komaki H."/>
            <person name="Tamura T."/>
        </authorList>
    </citation>
    <scope>NUCLEOTIDE SEQUENCE</scope>
    <source>
        <strain evidence="1">NBRC 12829</strain>
    </source>
</reference>
<dbReference type="EMBL" id="BNEE01000006">
    <property type="protein sequence ID" value="GHI86595.1"/>
    <property type="molecule type" value="Genomic_DNA"/>
</dbReference>
<keyword evidence="2" id="KW-1185">Reference proteome</keyword>